<sequence>MFRMRRLNTISASTYRHSRSLSASSSQAHQLDAQFKRSWKGTNTHGQNTKLFSHGQFIDSQSNSCFHVLNPATQEILTKVPKPTIHELDEIVSRAQDAYLSWKDTSVLSRQQIMIRLQALIKEHQDDLAKSIVLEQGKTFSDAKGDVHRGLQVVEAACSLPHLLMGEKLEVSKDMDTETRRAPLGLTAAICPFNFPAMIPLWNILSVACGNSLILKPSERDPGASMMIAELGEMAGLPAGVLSIAHGGVETVNYLCDHPQIKAISFVGSDHAGKHIYSRAGASGKRVQANLGAKNHCVVMPDASKNLTLNSIAGAAFGGFFFTRALLAAGQRCMALSVMITVGESSGWVGELVERARKLKIGQGFDEQTEVGPVISPQSKERIISIINAAEKEGGKVLLDGRHVEVQEYPKGNWVGPTIIQGSPGMTCYEEEIFGPVLTVVNVSNLDEAIELINRNKCAVSIFYYAHFVQPFCLTKNNLFCGIWFVDCDADGNGTAIFTRDGAAARRFEREVEAGQIGINVPVPVPLPMFAWSGNKGSVLGGHSLYGKLGMEFWTQYKTTTALWRSADAVGNRADVSMPTHR</sequence>
<dbReference type="VEuPathDB" id="FungiDB:VP01_1233g1"/>
<dbReference type="PROSITE" id="PS00070">
    <property type="entry name" value="ALDEHYDE_DEHYDR_CYS"/>
    <property type="match status" value="1"/>
</dbReference>
<dbReference type="InterPro" id="IPR016160">
    <property type="entry name" value="Ald_DH_CS_CYS"/>
</dbReference>
<dbReference type="PANTHER" id="PTHR43866">
    <property type="entry name" value="MALONATE-SEMIALDEHYDE DEHYDROGENASE"/>
    <property type="match status" value="1"/>
</dbReference>
<dbReference type="SUPFAM" id="SSF53720">
    <property type="entry name" value="ALDH-like"/>
    <property type="match status" value="1"/>
</dbReference>
<keyword evidence="7" id="KW-1185">Reference proteome</keyword>
<dbReference type="GO" id="GO:0006210">
    <property type="term" value="P:thymine catabolic process"/>
    <property type="evidence" value="ECO:0007669"/>
    <property type="project" value="TreeGrafter"/>
</dbReference>
<dbReference type="GO" id="GO:0005739">
    <property type="term" value="C:mitochondrion"/>
    <property type="evidence" value="ECO:0007669"/>
    <property type="project" value="TreeGrafter"/>
</dbReference>
<name>A0A0L6VR83_9BASI</name>
<dbReference type="FunFam" id="3.40.605.10:FF:000003">
    <property type="entry name" value="Methylmalonate-semialdehyde dehydrogenase [acylating]"/>
    <property type="match status" value="1"/>
</dbReference>
<dbReference type="GO" id="GO:0006574">
    <property type="term" value="P:L-valine catabolic process"/>
    <property type="evidence" value="ECO:0007669"/>
    <property type="project" value="TreeGrafter"/>
</dbReference>
<dbReference type="CDD" id="cd07085">
    <property type="entry name" value="ALDH_F6_MMSDH"/>
    <property type="match status" value="1"/>
</dbReference>
<dbReference type="AlphaFoldDB" id="A0A0L6VR83"/>
<dbReference type="InterPro" id="IPR010061">
    <property type="entry name" value="MeMal-semiAld_DH"/>
</dbReference>
<dbReference type="PANTHER" id="PTHR43866:SF3">
    <property type="entry name" value="METHYLMALONATE-SEMIALDEHYDE DEHYDROGENASE [ACYLATING], MITOCHONDRIAL"/>
    <property type="match status" value="1"/>
</dbReference>
<evidence type="ECO:0000313" key="7">
    <source>
        <dbReference type="Proteomes" id="UP000037035"/>
    </source>
</evidence>
<dbReference type="STRING" id="27349.A0A0L6VR83"/>
<evidence type="ECO:0000256" key="4">
    <source>
        <dbReference type="ARBA" id="ARBA00023027"/>
    </source>
</evidence>
<dbReference type="Proteomes" id="UP000037035">
    <property type="component" value="Unassembled WGS sequence"/>
</dbReference>
<dbReference type="NCBIfam" id="TIGR01722">
    <property type="entry name" value="MMSDH"/>
    <property type="match status" value="1"/>
</dbReference>
<dbReference type="InterPro" id="IPR016162">
    <property type="entry name" value="Ald_DH_N"/>
</dbReference>
<comment type="similarity">
    <text evidence="1">Belongs to the aldehyde dehydrogenase family.</text>
</comment>
<dbReference type="Gene3D" id="3.40.605.10">
    <property type="entry name" value="Aldehyde Dehydrogenase, Chain A, domain 1"/>
    <property type="match status" value="2"/>
</dbReference>
<dbReference type="InterPro" id="IPR016161">
    <property type="entry name" value="Ald_DH/histidinol_DH"/>
</dbReference>
<reference evidence="6 7" key="1">
    <citation type="submission" date="2015-08" db="EMBL/GenBank/DDBJ databases">
        <title>Next Generation Sequencing and Analysis of the Genome of Puccinia sorghi L Schw, the Causal Agent of Maize Common Rust.</title>
        <authorList>
            <person name="Rochi L."/>
            <person name="Burguener G."/>
            <person name="Darino M."/>
            <person name="Turjanski A."/>
            <person name="Kreff E."/>
            <person name="Dieguez M.J."/>
            <person name="Sacco F."/>
        </authorList>
    </citation>
    <scope>NUCLEOTIDE SEQUENCE [LARGE SCALE GENOMIC DNA]</scope>
    <source>
        <strain evidence="6 7">RO10H11247</strain>
    </source>
</reference>
<dbReference type="EMBL" id="LAVV01002599">
    <property type="protein sequence ID" value="KNZ62700.1"/>
    <property type="molecule type" value="Genomic_DNA"/>
</dbReference>
<dbReference type="OrthoDB" id="310895at2759"/>
<evidence type="ECO:0000313" key="6">
    <source>
        <dbReference type="EMBL" id="KNZ62700.1"/>
    </source>
</evidence>
<evidence type="ECO:0000259" key="5">
    <source>
        <dbReference type="Pfam" id="PF00171"/>
    </source>
</evidence>
<organism evidence="6 7">
    <name type="scientific">Puccinia sorghi</name>
    <dbReference type="NCBI Taxonomy" id="27349"/>
    <lineage>
        <taxon>Eukaryota</taxon>
        <taxon>Fungi</taxon>
        <taxon>Dikarya</taxon>
        <taxon>Basidiomycota</taxon>
        <taxon>Pucciniomycotina</taxon>
        <taxon>Pucciniomycetes</taxon>
        <taxon>Pucciniales</taxon>
        <taxon>Pucciniaceae</taxon>
        <taxon>Puccinia</taxon>
    </lineage>
</organism>
<feature type="domain" description="Aldehyde dehydrogenase" evidence="5">
    <location>
        <begin position="57"/>
        <end position="459"/>
    </location>
</feature>
<feature type="domain" description="Aldehyde dehydrogenase" evidence="5">
    <location>
        <begin position="492"/>
        <end position="559"/>
    </location>
</feature>
<dbReference type="InterPro" id="IPR016163">
    <property type="entry name" value="Ald_DH_C"/>
</dbReference>
<keyword evidence="4" id="KW-0520">NAD</keyword>
<evidence type="ECO:0000256" key="3">
    <source>
        <dbReference type="ARBA" id="ARBA00023002"/>
    </source>
</evidence>
<dbReference type="EC" id="1.2.1.27" evidence="2"/>
<dbReference type="Gene3D" id="3.40.309.10">
    <property type="entry name" value="Aldehyde Dehydrogenase, Chain A, domain 2"/>
    <property type="match status" value="2"/>
</dbReference>
<dbReference type="GO" id="GO:0004491">
    <property type="term" value="F:methylmalonate-semialdehyde dehydrogenase (acylating, NAD) activity"/>
    <property type="evidence" value="ECO:0007669"/>
    <property type="project" value="UniProtKB-EC"/>
</dbReference>
<evidence type="ECO:0000256" key="1">
    <source>
        <dbReference type="ARBA" id="ARBA00009986"/>
    </source>
</evidence>
<protein>
    <recommendedName>
        <fullName evidence="2">methylmalonate-semialdehyde dehydrogenase (CoA acylating)</fullName>
        <ecNumber evidence="2">1.2.1.27</ecNumber>
    </recommendedName>
</protein>
<proteinExistence type="inferred from homology"/>
<dbReference type="InterPro" id="IPR015590">
    <property type="entry name" value="Aldehyde_DH_dom"/>
</dbReference>
<accession>A0A0L6VR83</accession>
<gene>
    <name evidence="6" type="primary">mmsA</name>
    <name evidence="6" type="ORF">VP01_1233g1</name>
</gene>
<comment type="caution">
    <text evidence="6">The sequence shown here is derived from an EMBL/GenBank/DDBJ whole genome shotgun (WGS) entry which is preliminary data.</text>
</comment>
<keyword evidence="3 6" id="KW-0560">Oxidoreductase</keyword>
<dbReference type="FunFam" id="3.40.309.10:FF:000002">
    <property type="entry name" value="Methylmalonate-semialdehyde dehydrogenase (Acylating)"/>
    <property type="match status" value="1"/>
</dbReference>
<dbReference type="Pfam" id="PF00171">
    <property type="entry name" value="Aldedh"/>
    <property type="match status" value="2"/>
</dbReference>
<evidence type="ECO:0000256" key="2">
    <source>
        <dbReference type="ARBA" id="ARBA00013048"/>
    </source>
</evidence>